<proteinExistence type="inferred from homology"/>
<comment type="catalytic activity">
    <reaction evidence="6">
        <text>Couples ATP hydrolysis with the unwinding of duplex DNA by translocating in the 3'-5' direction.</text>
        <dbReference type="EC" id="5.6.2.4"/>
    </reaction>
</comment>
<evidence type="ECO:0000256" key="8">
    <source>
        <dbReference type="PROSITE-ProRule" id="PRU00708"/>
    </source>
</evidence>
<dbReference type="InterPro" id="IPR027417">
    <property type="entry name" value="P-loop_NTPase"/>
</dbReference>
<evidence type="ECO:0000256" key="7">
    <source>
        <dbReference type="ARBA" id="ARBA00034808"/>
    </source>
</evidence>
<protein>
    <recommendedName>
        <fullName evidence="7">DNA 3'-5' helicase</fullName>
        <ecNumber evidence="7">5.6.2.4</ecNumber>
    </recommendedName>
</protein>
<feature type="region of interest" description="Disordered" evidence="9">
    <location>
        <begin position="619"/>
        <end position="661"/>
    </location>
</feature>
<evidence type="ECO:0000259" key="11">
    <source>
        <dbReference type="PROSITE" id="PS51194"/>
    </source>
</evidence>
<feature type="region of interest" description="Disordered" evidence="9">
    <location>
        <begin position="146"/>
        <end position="169"/>
    </location>
</feature>
<dbReference type="Gene3D" id="1.25.40.10">
    <property type="entry name" value="Tetratricopeptide repeat domain"/>
    <property type="match status" value="1"/>
</dbReference>
<dbReference type="GO" id="GO:0009378">
    <property type="term" value="F:four-way junction helicase activity"/>
    <property type="evidence" value="ECO:0007669"/>
    <property type="project" value="TreeGrafter"/>
</dbReference>
<dbReference type="HOGENOM" id="CLU_271296_0_0_1"/>
<evidence type="ECO:0000313" key="12">
    <source>
        <dbReference type="EMBL" id="KFX53686.1"/>
    </source>
</evidence>
<dbReference type="InterPro" id="IPR032284">
    <property type="entry name" value="RecQ_Zn-bd"/>
</dbReference>
<feature type="region of interest" description="Disordered" evidence="9">
    <location>
        <begin position="1155"/>
        <end position="1185"/>
    </location>
</feature>
<feature type="domain" description="Helicase ATP-binding" evidence="10">
    <location>
        <begin position="786"/>
        <end position="959"/>
    </location>
</feature>
<dbReference type="GO" id="GO:0000724">
    <property type="term" value="P:double-strand break repair via homologous recombination"/>
    <property type="evidence" value="ECO:0007669"/>
    <property type="project" value="TreeGrafter"/>
</dbReference>
<dbReference type="InterPro" id="IPR001650">
    <property type="entry name" value="Helicase_C-like"/>
</dbReference>
<evidence type="ECO:0000256" key="6">
    <source>
        <dbReference type="ARBA" id="ARBA00034617"/>
    </source>
</evidence>
<dbReference type="Pfam" id="PF16124">
    <property type="entry name" value="RecQ_Zn_bind"/>
    <property type="match status" value="1"/>
</dbReference>
<dbReference type="InterPro" id="IPR002885">
    <property type="entry name" value="PPR_rpt"/>
</dbReference>
<dbReference type="GO" id="GO:0005694">
    <property type="term" value="C:chromosome"/>
    <property type="evidence" value="ECO:0007669"/>
    <property type="project" value="TreeGrafter"/>
</dbReference>
<dbReference type="GO" id="GO:0005634">
    <property type="term" value="C:nucleus"/>
    <property type="evidence" value="ECO:0007669"/>
    <property type="project" value="TreeGrafter"/>
</dbReference>
<dbReference type="SMART" id="SM00487">
    <property type="entry name" value="DEXDc"/>
    <property type="match status" value="1"/>
</dbReference>
<feature type="repeat" description="PPR" evidence="8">
    <location>
        <begin position="408"/>
        <end position="442"/>
    </location>
</feature>
<dbReference type="InterPro" id="IPR011990">
    <property type="entry name" value="TPR-like_helical_dom_sf"/>
</dbReference>
<dbReference type="EMBL" id="JPOX01000001">
    <property type="protein sequence ID" value="KFX53686.1"/>
    <property type="molecule type" value="Genomic_DNA"/>
</dbReference>
<keyword evidence="5" id="KW-0067">ATP-binding</keyword>
<dbReference type="Gene3D" id="3.40.50.300">
    <property type="entry name" value="P-loop containing nucleotide triphosphate hydrolases"/>
    <property type="match status" value="2"/>
</dbReference>
<dbReference type="InterPro" id="IPR014001">
    <property type="entry name" value="Helicase_ATP-bd"/>
</dbReference>
<dbReference type="GO" id="GO:0005737">
    <property type="term" value="C:cytoplasm"/>
    <property type="evidence" value="ECO:0007669"/>
    <property type="project" value="TreeGrafter"/>
</dbReference>
<evidence type="ECO:0000256" key="2">
    <source>
        <dbReference type="ARBA" id="ARBA00022741"/>
    </source>
</evidence>
<evidence type="ECO:0000256" key="1">
    <source>
        <dbReference type="ARBA" id="ARBA00005446"/>
    </source>
</evidence>
<sequence>MHNQGELSRHCQTTYRRIAPRRSAVTAVADVFIQSLVLAGFCPDHAPKRRTSPVQHKFTSTGYRTFSTSTKHNLDIQSANTPNFGLRNRPFNPRIPHIHSQPLSAYAAKSELDDRDGHHVSHLSSKRTNDKISTITERVLDDLPLGNADRGTISPSNVPTRGKQERRTNITPPRPVLRLTTFRGHHFWVIDYNRWLKTTRRRNNKDGPAVQGRWQVPKLIIDLKLLLPAIEDRTKSNQYIFSLYKRLPSPGVNRLSVEERAQLLYRFAHPPDRRRSNARYFLSLFNDMIDAGFKVSKSLCTSAIYFTAHKVPRLEKRDLMDAIAIWHRMETIYGLESDSVVFELLFRIATLSGHFAVGDRLYQEMKNRGMSLSRRGHVTMLYSYGIRGDVEGIHKSFEEFVSTGEVVDTTVLNCLISSLLNAGDLTTAQQVYSRMLRSSPKSIATAAKEHPQAVLLPSTSTDFAARRLRAQNLCMVFETYLERKQMQNNALVPELFIPIVPNIRTFAIILRHHCFFTGDLIAISQLLNDMEKFFENPPRVIIYYFLFRGFGTHSSTKGWTEELLLGVWGAFKRVLYDSYERMNDSESLWLHSKPAGIWENPLKSFNIYQLGSHTHSLELADDQSRESNMSKKYENDMVDEDKQFGDSTEETATDEGKGFGGDVAGEASENEDLMTLFDQLTQYGRLQEEWFPDENMRRRLENGMFLGRELNIVILKAFGAHCDAKTLLRVYADIERMWRPSKRLAVDVNSSSVIESFDTKECAKSIRNAPHAKNIMQICPLQREVISAVIDGHDVFLQAATSFGKSLCFQLPAVVSHGVVSPLLSLMVDQVAALEAYGIPVATINGTTPLSERKLIIEDILSGHPKIRLLYVTPEFCCTETFRRNLKRIHAQGELNRVAIDEAHCISEWGHDFRPAYKELSWFRETFKDPLVPITALTATATPKVRNDIVRLLGLDKDSMKWFHTPSARPNIHYEVKYVEELNDDITSPDEERLNDLLSWLVTVQKRRESRMNRGENGDTNDARLKLPPISGIVYVPFRLLADEVARLLNKSGKNIRAIAYHAGLPAGDRKRIQKMWASKDPPPPEQTGPCPSFSIVVATNAFGMGIDNPHVRFVIHWAPPRSFEGLVQESGRAGRDGRAAVSIIYYNRTERDRVSERVKNDGQNGRTSHRFAPQTANSKKRSQEARMESFNKVIAFCESTDRCRHEIIREFSGDLELETMMSSQTTRSNPTSTSPCDFACDVCKYGTVEITRKKTEMLKASAQLEAMGAHQNSELHTFMYYWMTYFVRH</sequence>
<comment type="caution">
    <text evidence="12">The sequence shown here is derived from an EMBL/GenBank/DDBJ whole genome shotgun (WGS) entry which is preliminary data.</text>
</comment>
<keyword evidence="3" id="KW-0378">Hydrolase</keyword>
<feature type="compositionally biased region" description="Basic and acidic residues" evidence="9">
    <location>
        <begin position="619"/>
        <end position="644"/>
    </location>
</feature>
<keyword evidence="2" id="KW-0547">Nucleotide-binding</keyword>
<evidence type="ECO:0000256" key="3">
    <source>
        <dbReference type="ARBA" id="ARBA00022801"/>
    </source>
</evidence>
<dbReference type="eggNOG" id="KOG4197">
    <property type="taxonomic scope" value="Eukaryota"/>
</dbReference>
<dbReference type="PROSITE" id="PS51192">
    <property type="entry name" value="HELICASE_ATP_BIND_1"/>
    <property type="match status" value="1"/>
</dbReference>
<feature type="domain" description="Helicase C-terminal" evidence="11">
    <location>
        <begin position="996"/>
        <end position="1180"/>
    </location>
</feature>
<name>A0A093W473_TALMA</name>
<organism evidence="12">
    <name type="scientific">Talaromyces marneffei PM1</name>
    <dbReference type="NCBI Taxonomy" id="1077442"/>
    <lineage>
        <taxon>Eukaryota</taxon>
        <taxon>Fungi</taxon>
        <taxon>Dikarya</taxon>
        <taxon>Ascomycota</taxon>
        <taxon>Pezizomycotina</taxon>
        <taxon>Eurotiomycetes</taxon>
        <taxon>Eurotiomycetidae</taxon>
        <taxon>Eurotiales</taxon>
        <taxon>Trichocomaceae</taxon>
        <taxon>Talaromyces</taxon>
        <taxon>Talaromyces sect. Talaromyces</taxon>
    </lineage>
</organism>
<dbReference type="EC" id="5.6.2.4" evidence="7"/>
<dbReference type="GO" id="GO:0003676">
    <property type="term" value="F:nucleic acid binding"/>
    <property type="evidence" value="ECO:0007669"/>
    <property type="project" value="InterPro"/>
</dbReference>
<dbReference type="GO" id="GO:0005524">
    <property type="term" value="F:ATP binding"/>
    <property type="evidence" value="ECO:0007669"/>
    <property type="project" value="UniProtKB-KW"/>
</dbReference>
<dbReference type="GO" id="GO:0016787">
    <property type="term" value="F:hydrolase activity"/>
    <property type="evidence" value="ECO:0007669"/>
    <property type="project" value="UniProtKB-KW"/>
</dbReference>
<evidence type="ECO:0000259" key="10">
    <source>
        <dbReference type="PROSITE" id="PS51192"/>
    </source>
</evidence>
<accession>A0A093W473</accession>
<reference evidence="12" key="1">
    <citation type="journal article" date="2014" name="PLoS Genet.">
        <title>Signature Gene Expression Reveals Novel Clues to the Molecular Mechanisms of Dimorphic Transition in Penicillium marneffei.</title>
        <authorList>
            <person name="Yang E."/>
            <person name="Wang G."/>
            <person name="Cai J."/>
            <person name="Woo P.C."/>
            <person name="Lau S.K."/>
            <person name="Yuen K.-Y."/>
            <person name="Chow W.-N."/>
            <person name="Lin X."/>
        </authorList>
    </citation>
    <scope>NUCLEOTIDE SEQUENCE [LARGE SCALE GENOMIC DNA]</scope>
    <source>
        <strain evidence="12">PM1</strain>
    </source>
</reference>
<dbReference type="PANTHER" id="PTHR13710:SF152">
    <property type="entry name" value="ATP-DEPENDENT DNA HELICASE Q5"/>
    <property type="match status" value="1"/>
</dbReference>
<comment type="similarity">
    <text evidence="1">Belongs to the helicase family. RecQ subfamily.</text>
</comment>
<dbReference type="SUPFAM" id="SSF52540">
    <property type="entry name" value="P-loop containing nucleoside triphosphate hydrolases"/>
    <property type="match status" value="1"/>
</dbReference>
<dbReference type="Pfam" id="PF00271">
    <property type="entry name" value="Helicase_C"/>
    <property type="match status" value="1"/>
</dbReference>
<dbReference type="Pfam" id="PF00270">
    <property type="entry name" value="DEAD"/>
    <property type="match status" value="1"/>
</dbReference>
<evidence type="ECO:0000256" key="5">
    <source>
        <dbReference type="ARBA" id="ARBA00022840"/>
    </source>
</evidence>
<dbReference type="CDD" id="cd17920">
    <property type="entry name" value="DEXHc_RecQ"/>
    <property type="match status" value="1"/>
</dbReference>
<dbReference type="GO" id="GO:0043138">
    <property type="term" value="F:3'-5' DNA helicase activity"/>
    <property type="evidence" value="ECO:0007669"/>
    <property type="project" value="UniProtKB-EC"/>
</dbReference>
<dbReference type="SMART" id="SM00490">
    <property type="entry name" value="HELICc"/>
    <property type="match status" value="1"/>
</dbReference>
<dbReference type="PROSITE" id="PS51194">
    <property type="entry name" value="HELICASE_CTER"/>
    <property type="match status" value="1"/>
</dbReference>
<dbReference type="InterPro" id="IPR004589">
    <property type="entry name" value="DNA_helicase_ATP-dep_RecQ"/>
</dbReference>
<dbReference type="NCBIfam" id="TIGR00614">
    <property type="entry name" value="recQ_fam"/>
    <property type="match status" value="1"/>
</dbReference>
<dbReference type="PANTHER" id="PTHR13710">
    <property type="entry name" value="DNA HELICASE RECQ FAMILY MEMBER"/>
    <property type="match status" value="1"/>
</dbReference>
<gene>
    <name evidence="12" type="ORF">GQ26_0014300</name>
</gene>
<keyword evidence="4 12" id="KW-0347">Helicase</keyword>
<evidence type="ECO:0000256" key="9">
    <source>
        <dbReference type="SAM" id="MobiDB-lite"/>
    </source>
</evidence>
<dbReference type="PROSITE" id="PS51375">
    <property type="entry name" value="PPR"/>
    <property type="match status" value="1"/>
</dbReference>
<evidence type="ECO:0000256" key="4">
    <source>
        <dbReference type="ARBA" id="ARBA00022806"/>
    </source>
</evidence>
<dbReference type="InterPro" id="IPR011545">
    <property type="entry name" value="DEAD/DEAH_box_helicase_dom"/>
</dbReference>